<name>A0A433X8F4_9HYPH</name>
<keyword evidence="3" id="KW-1185">Reference proteome</keyword>
<dbReference type="RefSeq" id="WP_127189159.1">
    <property type="nucleotide sequence ID" value="NZ_RZNJ01000004.1"/>
</dbReference>
<accession>A0A433X8F4</accession>
<dbReference type="InterPro" id="IPR011006">
    <property type="entry name" value="CheY-like_superfamily"/>
</dbReference>
<dbReference type="SUPFAM" id="SSF52172">
    <property type="entry name" value="CheY-like"/>
    <property type="match status" value="1"/>
</dbReference>
<dbReference type="EMBL" id="RZNJ01000004">
    <property type="protein sequence ID" value="RUT30377.1"/>
    <property type="molecule type" value="Genomic_DNA"/>
</dbReference>
<dbReference type="Gene3D" id="3.40.50.2300">
    <property type="match status" value="1"/>
</dbReference>
<dbReference type="InterPro" id="IPR001789">
    <property type="entry name" value="Sig_transdc_resp-reg_receiver"/>
</dbReference>
<sequence>MTHDFPTTIDLTGRRILVVEDDYALARELCADLKRHGATVLGPAPTSYYAINLMMGRRGIDSAILDIGLHGQEVYDLADLLRRQGVPMVFATGYGEHDILAAFRNEPRLQKPVLTNELVTLLDRLMRGKGITASVAVQPVELVTAQAQSLDMSLEDRWGRIVGRAMRMTS</sequence>
<proteinExistence type="predicted"/>
<protein>
    <submittedName>
        <fullName evidence="2">Response regulator</fullName>
    </submittedName>
</protein>
<dbReference type="SMART" id="SM00448">
    <property type="entry name" value="REC"/>
    <property type="match status" value="1"/>
</dbReference>
<dbReference type="AlphaFoldDB" id="A0A433X8F4"/>
<evidence type="ECO:0000313" key="2">
    <source>
        <dbReference type="EMBL" id="RUT30377.1"/>
    </source>
</evidence>
<dbReference type="Proteomes" id="UP000281547">
    <property type="component" value="Unassembled WGS sequence"/>
</dbReference>
<organism evidence="2 3">
    <name type="scientific">Arsenicitalea aurantiaca</name>
    <dbReference type="NCBI Taxonomy" id="1783274"/>
    <lineage>
        <taxon>Bacteria</taxon>
        <taxon>Pseudomonadati</taxon>
        <taxon>Pseudomonadota</taxon>
        <taxon>Alphaproteobacteria</taxon>
        <taxon>Hyphomicrobiales</taxon>
        <taxon>Devosiaceae</taxon>
        <taxon>Arsenicitalea</taxon>
    </lineage>
</organism>
<dbReference type="OrthoDB" id="582170at2"/>
<gene>
    <name evidence="2" type="ORF">EMQ25_13805</name>
</gene>
<feature type="domain" description="Response regulatory" evidence="1">
    <location>
        <begin position="14"/>
        <end position="122"/>
    </location>
</feature>
<dbReference type="GO" id="GO:0000160">
    <property type="term" value="P:phosphorelay signal transduction system"/>
    <property type="evidence" value="ECO:0007669"/>
    <property type="project" value="InterPro"/>
</dbReference>
<comment type="caution">
    <text evidence="2">The sequence shown here is derived from an EMBL/GenBank/DDBJ whole genome shotgun (WGS) entry which is preliminary data.</text>
</comment>
<evidence type="ECO:0000313" key="3">
    <source>
        <dbReference type="Proteomes" id="UP000281547"/>
    </source>
</evidence>
<reference evidence="2 3" key="1">
    <citation type="journal article" date="2016" name="Int. J. Syst. Evol. Microbiol.">
        <title>Arsenicitalea aurantiaca gen. nov., sp. nov., a new member of the family Hyphomicrobiaceae, isolated from high-arsenic sediment.</title>
        <authorList>
            <person name="Mu Y."/>
            <person name="Zhou L."/>
            <person name="Zeng X.C."/>
            <person name="Liu L."/>
            <person name="Pan Y."/>
            <person name="Chen X."/>
            <person name="Wang J."/>
            <person name="Li S."/>
            <person name="Li W.J."/>
            <person name="Wang Y."/>
        </authorList>
    </citation>
    <scope>NUCLEOTIDE SEQUENCE [LARGE SCALE GENOMIC DNA]</scope>
    <source>
        <strain evidence="2 3">42-50</strain>
    </source>
</reference>
<evidence type="ECO:0000259" key="1">
    <source>
        <dbReference type="SMART" id="SM00448"/>
    </source>
</evidence>